<sequence length="527" mass="59649">MGRTCCKSCGSESLTRDEVSGSLLCANCGSIIELETFEAHIGGINDPTGTYVLVGTSGTGSILPPKEKKIFEAHKLIEDLSFKLGLSRFTSDEVSDMIVRITEGEYGMGAWFSVLVGACACIVMRRDKKSLSVAQAAAVVGCDDRELGRMITRVVDFLELKKNGEFPIYNIVTVFDQAVRDFSGFRRLSKDKIMILNKQGMFLIQCAVKWFITTGRRPMPVVVALLVFLAELNEIDVKIEDVAGEFHATVSTSKRRYKELLEALIDASRALPWGKDVTLKNIKKNAPFVIQYMEMKSMLKVKGQNSETFDLDDVIKECLRTVSDYQLDERVVGVSNSQYFEIEHRSESDWPSVNDMNISHECLSLIYTKFLEEKGYDTPSKDKRNVSGIKKMMGVDLHSCSEWWKGISDLSKKLMLEEILEKDVGLDPMPPSFTRGLLANERRRERINAAKKRISRIMSPDSVGIELVSKFHTENEARPKKRRRNKGEVVDWEDFIIEALLLHQVKEEEIEKGHYNTLLDLYVFSSL</sequence>
<dbReference type="InterPro" id="IPR036915">
    <property type="entry name" value="Cyclin-like_sf"/>
</dbReference>
<dbReference type="PROSITE" id="PS51134">
    <property type="entry name" value="ZF_TFIIB"/>
    <property type="match status" value="1"/>
</dbReference>
<gene>
    <name evidence="5" type="ORF">SAY87_004852</name>
</gene>
<keyword evidence="3" id="KW-0862">Zinc</keyword>
<dbReference type="EMBL" id="JAXIOK010000017">
    <property type="protein sequence ID" value="KAK4751370.1"/>
    <property type="molecule type" value="Genomic_DNA"/>
</dbReference>
<dbReference type="GO" id="GO:0070897">
    <property type="term" value="P:transcription preinitiation complex assembly"/>
    <property type="evidence" value="ECO:0007669"/>
    <property type="project" value="InterPro"/>
</dbReference>
<dbReference type="InterPro" id="IPR053340">
    <property type="entry name" value="PTF2"/>
</dbReference>
<organism evidence="5 6">
    <name type="scientific">Trapa incisa</name>
    <dbReference type="NCBI Taxonomy" id="236973"/>
    <lineage>
        <taxon>Eukaryota</taxon>
        <taxon>Viridiplantae</taxon>
        <taxon>Streptophyta</taxon>
        <taxon>Embryophyta</taxon>
        <taxon>Tracheophyta</taxon>
        <taxon>Spermatophyta</taxon>
        <taxon>Magnoliopsida</taxon>
        <taxon>eudicotyledons</taxon>
        <taxon>Gunneridae</taxon>
        <taxon>Pentapetalae</taxon>
        <taxon>rosids</taxon>
        <taxon>malvids</taxon>
        <taxon>Myrtales</taxon>
        <taxon>Lythraceae</taxon>
        <taxon>Trapa</taxon>
    </lineage>
</organism>
<dbReference type="Gene3D" id="1.10.472.10">
    <property type="entry name" value="Cyclin-like"/>
    <property type="match status" value="2"/>
</dbReference>
<dbReference type="InterPro" id="IPR000812">
    <property type="entry name" value="TFIIB"/>
</dbReference>
<dbReference type="AlphaFoldDB" id="A0AAN7PTJ1"/>
<evidence type="ECO:0000259" key="4">
    <source>
        <dbReference type="PROSITE" id="PS51134"/>
    </source>
</evidence>
<keyword evidence="6" id="KW-1185">Reference proteome</keyword>
<evidence type="ECO:0000313" key="6">
    <source>
        <dbReference type="Proteomes" id="UP001345219"/>
    </source>
</evidence>
<dbReference type="CDD" id="cd00043">
    <property type="entry name" value="CYCLIN_SF"/>
    <property type="match status" value="1"/>
</dbReference>
<dbReference type="PANTHER" id="PTHR48428:SF1">
    <property type="entry name" value="PLANT-SPECIFIC TFIIB-RELATED PROTEIN PTF2"/>
    <property type="match status" value="1"/>
</dbReference>
<accession>A0AAN7PTJ1</accession>
<comment type="caution">
    <text evidence="5">The sequence shown here is derived from an EMBL/GenBank/DDBJ whole genome shotgun (WGS) entry which is preliminary data.</text>
</comment>
<dbReference type="Gene3D" id="2.20.25.10">
    <property type="match status" value="1"/>
</dbReference>
<keyword evidence="3" id="KW-0863">Zinc-finger</keyword>
<dbReference type="Proteomes" id="UP001345219">
    <property type="component" value="Chromosome 4"/>
</dbReference>
<name>A0AAN7PTJ1_9MYRT</name>
<protein>
    <recommendedName>
        <fullName evidence="4">TFIIB-type domain-containing protein</fullName>
    </recommendedName>
</protein>
<reference evidence="5 6" key="1">
    <citation type="journal article" date="2023" name="Hortic Res">
        <title>Pangenome of water caltrop reveals structural variations and asymmetric subgenome divergence after allopolyploidization.</title>
        <authorList>
            <person name="Zhang X."/>
            <person name="Chen Y."/>
            <person name="Wang L."/>
            <person name="Yuan Y."/>
            <person name="Fang M."/>
            <person name="Shi L."/>
            <person name="Lu R."/>
            <person name="Comes H.P."/>
            <person name="Ma Y."/>
            <person name="Chen Y."/>
            <person name="Huang G."/>
            <person name="Zhou Y."/>
            <person name="Zheng Z."/>
            <person name="Qiu Y."/>
        </authorList>
    </citation>
    <scope>NUCLEOTIDE SEQUENCE [LARGE SCALE GENOMIC DNA]</scope>
    <source>
        <tissue evidence="5">Roots</tissue>
    </source>
</reference>
<dbReference type="SUPFAM" id="SSF47954">
    <property type="entry name" value="Cyclin-like"/>
    <property type="match status" value="2"/>
</dbReference>
<evidence type="ECO:0000256" key="2">
    <source>
        <dbReference type="ARBA" id="ARBA00023163"/>
    </source>
</evidence>
<evidence type="ECO:0000313" key="5">
    <source>
        <dbReference type="EMBL" id="KAK4751370.1"/>
    </source>
</evidence>
<evidence type="ECO:0000256" key="3">
    <source>
        <dbReference type="PROSITE-ProRule" id="PRU00469"/>
    </source>
</evidence>
<dbReference type="GO" id="GO:0008270">
    <property type="term" value="F:zinc ion binding"/>
    <property type="evidence" value="ECO:0007669"/>
    <property type="project" value="UniProtKB-KW"/>
</dbReference>
<keyword evidence="1" id="KW-0805">Transcription regulation</keyword>
<keyword evidence="3" id="KW-0479">Metal-binding</keyword>
<dbReference type="SUPFAM" id="SSF57783">
    <property type="entry name" value="Zinc beta-ribbon"/>
    <property type="match status" value="1"/>
</dbReference>
<dbReference type="PANTHER" id="PTHR48428">
    <property type="entry name" value="PLANT-SPECIFIC TFIIB-RELATED PROTEIN PTF2"/>
    <property type="match status" value="1"/>
</dbReference>
<proteinExistence type="predicted"/>
<keyword evidence="2" id="KW-0804">Transcription</keyword>
<dbReference type="PRINTS" id="PR00685">
    <property type="entry name" value="TIFACTORIIB"/>
</dbReference>
<feature type="domain" description="TFIIB-type" evidence="4">
    <location>
        <begin position="1"/>
        <end position="33"/>
    </location>
</feature>
<evidence type="ECO:0000256" key="1">
    <source>
        <dbReference type="ARBA" id="ARBA00023015"/>
    </source>
</evidence>
<dbReference type="InterPro" id="IPR013137">
    <property type="entry name" value="Znf_TFIIB"/>
</dbReference>